<organism evidence="3 4">
    <name type="scientific">Pseudomonas typographi</name>
    <dbReference type="NCBI Taxonomy" id="2715964"/>
    <lineage>
        <taxon>Bacteria</taxon>
        <taxon>Pseudomonadati</taxon>
        <taxon>Pseudomonadota</taxon>
        <taxon>Gammaproteobacteria</taxon>
        <taxon>Pseudomonadales</taxon>
        <taxon>Pseudomonadaceae</taxon>
        <taxon>Pseudomonas</taxon>
    </lineage>
</organism>
<evidence type="ECO:0000256" key="2">
    <source>
        <dbReference type="ARBA" id="ARBA00023235"/>
    </source>
</evidence>
<dbReference type="Proteomes" id="UP000805841">
    <property type="component" value="Unassembled WGS sequence"/>
</dbReference>
<gene>
    <name evidence="3" type="ORF">HAQ05_18895</name>
</gene>
<sequence>MPALTPRAELAATFARLHGHFLQTVVPLWEGPGWNAQMQLAYEALGPDLAPAPVQRYRAMACARQLFLFTSLAPREGAAKRATALFKSLGAHFADPAHGGWFYSIDAAGQPLDRSKDLYTHAFIVFATAHYLALTRSPAAGAQLDSALKVIATRFARGDGLYQAALAENWADLGQGPLQNPLMHLAEAFLAVLEARPDTTCEAALVALCDAMLARFIDPEHGVLMEKPSGSAGNWFEPGHQFEWYYLLKASPLLREHPLCAQLENTFSYSERIGVHGGDVLAMLAASGEVKDGTRRIWAQAEYLRALTLRPGADTRVLAQLQRLQGQFLHPGGWYECRDAHGAVSRHDMPSTTPYHLATAYAATQRLRSIANPAHD</sequence>
<name>A0ABR7Z5W9_9PSED</name>
<dbReference type="Pfam" id="PF07221">
    <property type="entry name" value="GlcNAc_2-epim"/>
    <property type="match status" value="1"/>
</dbReference>
<evidence type="ECO:0000313" key="4">
    <source>
        <dbReference type="Proteomes" id="UP000805841"/>
    </source>
</evidence>
<evidence type="ECO:0000313" key="3">
    <source>
        <dbReference type="EMBL" id="MBD1600758.1"/>
    </source>
</evidence>
<comment type="similarity">
    <text evidence="1">Belongs to the N-acylglucosamine 2-epimerase family.</text>
</comment>
<dbReference type="InterPro" id="IPR012341">
    <property type="entry name" value="6hp_glycosidase-like_sf"/>
</dbReference>
<dbReference type="EMBL" id="JAAOCA010000025">
    <property type="protein sequence ID" value="MBD1600758.1"/>
    <property type="molecule type" value="Genomic_DNA"/>
</dbReference>
<dbReference type="SUPFAM" id="SSF48208">
    <property type="entry name" value="Six-hairpin glycosidases"/>
    <property type="match status" value="1"/>
</dbReference>
<reference evidence="3 4" key="1">
    <citation type="journal article" date="2020" name="Insects">
        <title>Bacteria Belonging to Pseudomonas typographi sp. nov. from the Bark Beetle Ips typographus Have Genomic Potential to Aid in the Host Ecology.</title>
        <authorList>
            <person name="Peral-Aranega E."/>
            <person name="Saati-Santamaria Z."/>
            <person name="Kolarik M."/>
            <person name="Rivas R."/>
            <person name="Garcia-Fraile P."/>
        </authorList>
    </citation>
    <scope>NUCLEOTIDE SEQUENCE [LARGE SCALE GENOMIC DNA]</scope>
    <source>
        <strain evidence="3 4">CA3A</strain>
    </source>
</reference>
<evidence type="ECO:0000256" key="1">
    <source>
        <dbReference type="ARBA" id="ARBA00008558"/>
    </source>
</evidence>
<comment type="caution">
    <text evidence="3">The sequence shown here is derived from an EMBL/GenBank/DDBJ whole genome shotgun (WGS) entry which is preliminary data.</text>
</comment>
<dbReference type="Gene3D" id="1.50.10.10">
    <property type="match status" value="1"/>
</dbReference>
<dbReference type="InterPro" id="IPR008928">
    <property type="entry name" value="6-hairpin_glycosidase_sf"/>
</dbReference>
<dbReference type="PANTHER" id="PTHR15108">
    <property type="entry name" value="N-ACYLGLUCOSAMINE-2-EPIMERASE"/>
    <property type="match status" value="1"/>
</dbReference>
<protein>
    <submittedName>
        <fullName evidence="3">N-acylglucosamine 2-epimerase</fullName>
    </submittedName>
</protein>
<keyword evidence="2" id="KW-0413">Isomerase</keyword>
<dbReference type="InterPro" id="IPR010819">
    <property type="entry name" value="AGE/CE"/>
</dbReference>
<proteinExistence type="inferred from homology"/>
<dbReference type="RefSeq" id="WP_190423340.1">
    <property type="nucleotide sequence ID" value="NZ_JAAOCA010000025.1"/>
</dbReference>
<accession>A0ABR7Z5W9</accession>
<keyword evidence="4" id="KW-1185">Reference proteome</keyword>